<accession>A0ABS8RGY3</accession>
<evidence type="ECO:0000313" key="3">
    <source>
        <dbReference type="Proteomes" id="UP000823775"/>
    </source>
</evidence>
<dbReference type="Proteomes" id="UP000823775">
    <property type="component" value="Unassembled WGS sequence"/>
</dbReference>
<feature type="compositionally biased region" description="Polar residues" evidence="1">
    <location>
        <begin position="63"/>
        <end position="73"/>
    </location>
</feature>
<sequence>MKTPCVDIGHHKEHLEEGNAGGKDHLKRSKHGDSVSSLPRHVGSGRPQVYYLEGKPQGPASDESMSQGTNISLANPEPLYDQATNSACLTRSFSLTIAYLSVGAIHNDSHPATNQPRA</sequence>
<dbReference type="EMBL" id="JACEIK010000005">
    <property type="protein sequence ID" value="MCD7446119.1"/>
    <property type="molecule type" value="Genomic_DNA"/>
</dbReference>
<keyword evidence="3" id="KW-1185">Reference proteome</keyword>
<organism evidence="2 3">
    <name type="scientific">Datura stramonium</name>
    <name type="common">Jimsonweed</name>
    <name type="synonym">Common thornapple</name>
    <dbReference type="NCBI Taxonomy" id="4076"/>
    <lineage>
        <taxon>Eukaryota</taxon>
        <taxon>Viridiplantae</taxon>
        <taxon>Streptophyta</taxon>
        <taxon>Embryophyta</taxon>
        <taxon>Tracheophyta</taxon>
        <taxon>Spermatophyta</taxon>
        <taxon>Magnoliopsida</taxon>
        <taxon>eudicotyledons</taxon>
        <taxon>Gunneridae</taxon>
        <taxon>Pentapetalae</taxon>
        <taxon>asterids</taxon>
        <taxon>lamiids</taxon>
        <taxon>Solanales</taxon>
        <taxon>Solanaceae</taxon>
        <taxon>Solanoideae</taxon>
        <taxon>Datureae</taxon>
        <taxon>Datura</taxon>
    </lineage>
</organism>
<evidence type="ECO:0000313" key="2">
    <source>
        <dbReference type="EMBL" id="MCD7446119.1"/>
    </source>
</evidence>
<feature type="compositionally biased region" description="Basic and acidic residues" evidence="1">
    <location>
        <begin position="8"/>
        <end position="17"/>
    </location>
</feature>
<gene>
    <name evidence="2" type="ORF">HAX54_037326</name>
</gene>
<protein>
    <submittedName>
        <fullName evidence="2">Uncharacterized protein</fullName>
    </submittedName>
</protein>
<feature type="region of interest" description="Disordered" evidence="1">
    <location>
        <begin position="1"/>
        <end position="77"/>
    </location>
</feature>
<comment type="caution">
    <text evidence="2">The sequence shown here is derived from an EMBL/GenBank/DDBJ whole genome shotgun (WGS) entry which is preliminary data.</text>
</comment>
<evidence type="ECO:0000256" key="1">
    <source>
        <dbReference type="SAM" id="MobiDB-lite"/>
    </source>
</evidence>
<name>A0ABS8RGY3_DATST</name>
<proteinExistence type="predicted"/>
<reference evidence="2 3" key="1">
    <citation type="journal article" date="2021" name="BMC Genomics">
        <title>Datura genome reveals duplications of psychoactive alkaloid biosynthetic genes and high mutation rate following tissue culture.</title>
        <authorList>
            <person name="Rajewski A."/>
            <person name="Carter-House D."/>
            <person name="Stajich J."/>
            <person name="Litt A."/>
        </authorList>
    </citation>
    <scope>NUCLEOTIDE SEQUENCE [LARGE SCALE GENOMIC DNA]</scope>
    <source>
        <strain evidence="2">AR-01</strain>
    </source>
</reference>